<comment type="caution">
    <text evidence="1">The sequence shown here is derived from an EMBL/GenBank/DDBJ whole genome shotgun (WGS) entry which is preliminary data.</text>
</comment>
<dbReference type="AlphaFoldDB" id="A0A9D4H4H7"/>
<reference evidence="1" key="2">
    <citation type="submission" date="2020-11" db="EMBL/GenBank/DDBJ databases">
        <authorList>
            <person name="McCartney M.A."/>
            <person name="Auch B."/>
            <person name="Kono T."/>
            <person name="Mallez S."/>
            <person name="Becker A."/>
            <person name="Gohl D.M."/>
            <person name="Silverstein K.A.T."/>
            <person name="Koren S."/>
            <person name="Bechman K.B."/>
            <person name="Herman A."/>
            <person name="Abrahante J.E."/>
            <person name="Garbe J."/>
        </authorList>
    </citation>
    <scope>NUCLEOTIDE SEQUENCE</scope>
    <source>
        <strain evidence="1">Duluth1</strain>
        <tissue evidence="1">Whole animal</tissue>
    </source>
</reference>
<evidence type="ECO:0000313" key="2">
    <source>
        <dbReference type="Proteomes" id="UP000828390"/>
    </source>
</evidence>
<evidence type="ECO:0000313" key="1">
    <source>
        <dbReference type="EMBL" id="KAH3825182.1"/>
    </source>
</evidence>
<sequence>MPPCDPECFIYRWSMVDETLLLIGQGKRNSEWKYTIQENVGLNIADVNNLCKTNNVECNGPERKSYFIRKSCW</sequence>
<gene>
    <name evidence="1" type="ORF">DPMN_127055</name>
</gene>
<name>A0A9D4H4H7_DREPO</name>
<accession>A0A9D4H4H7</accession>
<dbReference type="EMBL" id="JAIWYP010000005">
    <property type="protein sequence ID" value="KAH3825182.1"/>
    <property type="molecule type" value="Genomic_DNA"/>
</dbReference>
<organism evidence="1 2">
    <name type="scientific">Dreissena polymorpha</name>
    <name type="common">Zebra mussel</name>
    <name type="synonym">Mytilus polymorpha</name>
    <dbReference type="NCBI Taxonomy" id="45954"/>
    <lineage>
        <taxon>Eukaryota</taxon>
        <taxon>Metazoa</taxon>
        <taxon>Spiralia</taxon>
        <taxon>Lophotrochozoa</taxon>
        <taxon>Mollusca</taxon>
        <taxon>Bivalvia</taxon>
        <taxon>Autobranchia</taxon>
        <taxon>Heteroconchia</taxon>
        <taxon>Euheterodonta</taxon>
        <taxon>Imparidentia</taxon>
        <taxon>Neoheterodontei</taxon>
        <taxon>Myida</taxon>
        <taxon>Dreissenoidea</taxon>
        <taxon>Dreissenidae</taxon>
        <taxon>Dreissena</taxon>
    </lineage>
</organism>
<dbReference type="Proteomes" id="UP000828390">
    <property type="component" value="Unassembled WGS sequence"/>
</dbReference>
<reference evidence="1" key="1">
    <citation type="journal article" date="2019" name="bioRxiv">
        <title>The Genome of the Zebra Mussel, Dreissena polymorpha: A Resource for Invasive Species Research.</title>
        <authorList>
            <person name="McCartney M.A."/>
            <person name="Auch B."/>
            <person name="Kono T."/>
            <person name="Mallez S."/>
            <person name="Zhang Y."/>
            <person name="Obille A."/>
            <person name="Becker A."/>
            <person name="Abrahante J.E."/>
            <person name="Garbe J."/>
            <person name="Badalamenti J.P."/>
            <person name="Herman A."/>
            <person name="Mangelson H."/>
            <person name="Liachko I."/>
            <person name="Sullivan S."/>
            <person name="Sone E.D."/>
            <person name="Koren S."/>
            <person name="Silverstein K.A.T."/>
            <person name="Beckman K.B."/>
            <person name="Gohl D.M."/>
        </authorList>
    </citation>
    <scope>NUCLEOTIDE SEQUENCE</scope>
    <source>
        <strain evidence="1">Duluth1</strain>
        <tissue evidence="1">Whole animal</tissue>
    </source>
</reference>
<keyword evidence="2" id="KW-1185">Reference proteome</keyword>
<protein>
    <submittedName>
        <fullName evidence="1">Uncharacterized protein</fullName>
    </submittedName>
</protein>
<proteinExistence type="predicted"/>